<dbReference type="GeneID" id="59052863"/>
<sequence length="73" mass="8665">MSRHDKASASRNINLKQCFWLFTNVMSCTNLSAMQTKHLIYIECKLSEDRDVLNHHCNKKHEYNFMLMENGPF</sequence>
<dbReference type="AlphaFoldDB" id="A0A0P1A9Y1"/>
<keyword evidence="2" id="KW-1185">Reference proteome</keyword>
<dbReference type="RefSeq" id="XP_036263039.1">
    <property type="nucleotide sequence ID" value="XM_036407328.1"/>
</dbReference>
<proteinExistence type="predicted"/>
<protein>
    <submittedName>
        <fullName evidence="1">Uncharacterized protein</fullName>
    </submittedName>
</protein>
<dbReference type="Proteomes" id="UP000054928">
    <property type="component" value="Unassembled WGS sequence"/>
</dbReference>
<reference evidence="2" key="1">
    <citation type="submission" date="2014-09" db="EMBL/GenBank/DDBJ databases">
        <authorList>
            <person name="Sharma Rahul"/>
            <person name="Thines Marco"/>
        </authorList>
    </citation>
    <scope>NUCLEOTIDE SEQUENCE [LARGE SCALE GENOMIC DNA]</scope>
</reference>
<dbReference type="EMBL" id="CCYD01000261">
    <property type="protein sequence ID" value="CEG37217.1"/>
    <property type="molecule type" value="Genomic_DNA"/>
</dbReference>
<evidence type="ECO:0000313" key="1">
    <source>
        <dbReference type="EMBL" id="CEG37217.1"/>
    </source>
</evidence>
<accession>A0A0P1A9Y1</accession>
<evidence type="ECO:0000313" key="2">
    <source>
        <dbReference type="Proteomes" id="UP000054928"/>
    </source>
</evidence>
<name>A0A0P1A9Y1_PLAHL</name>
<organism evidence="1 2">
    <name type="scientific">Plasmopara halstedii</name>
    <name type="common">Downy mildew of sunflower</name>
    <dbReference type="NCBI Taxonomy" id="4781"/>
    <lineage>
        <taxon>Eukaryota</taxon>
        <taxon>Sar</taxon>
        <taxon>Stramenopiles</taxon>
        <taxon>Oomycota</taxon>
        <taxon>Peronosporomycetes</taxon>
        <taxon>Peronosporales</taxon>
        <taxon>Peronosporaceae</taxon>
        <taxon>Plasmopara</taxon>
    </lineage>
</organism>